<dbReference type="OrthoDB" id="4499271at2759"/>
<gene>
    <name evidence="2" type="ORF">ASPCAL04365</name>
</gene>
<dbReference type="AlphaFoldDB" id="A0A0U5FYG5"/>
<name>A0A0U5FYG5_ASPCI</name>
<protein>
    <submittedName>
        <fullName evidence="2">Uncharacterized protein</fullName>
    </submittedName>
</protein>
<evidence type="ECO:0000313" key="3">
    <source>
        <dbReference type="Proteomes" id="UP000054771"/>
    </source>
</evidence>
<accession>A0A0U5FYG5</accession>
<reference evidence="3" key="1">
    <citation type="journal article" date="2016" name="Genome Announc.">
        <title>Draft genome sequences of fungus Aspergillus calidoustus.</title>
        <authorList>
            <person name="Horn F."/>
            <person name="Linde J."/>
            <person name="Mattern D.J."/>
            <person name="Walther G."/>
            <person name="Guthke R."/>
            <person name="Scherlach K."/>
            <person name="Martin K."/>
            <person name="Brakhage A.A."/>
            <person name="Petzke L."/>
            <person name="Valiante V."/>
        </authorList>
    </citation>
    <scope>NUCLEOTIDE SEQUENCE [LARGE SCALE GENOMIC DNA]</scope>
    <source>
        <strain evidence="3">SF006504</strain>
    </source>
</reference>
<feature type="compositionally biased region" description="Polar residues" evidence="1">
    <location>
        <begin position="1"/>
        <end position="12"/>
    </location>
</feature>
<dbReference type="OMA" id="FPDHHYH"/>
<evidence type="ECO:0000256" key="1">
    <source>
        <dbReference type="SAM" id="MobiDB-lite"/>
    </source>
</evidence>
<feature type="region of interest" description="Disordered" evidence="1">
    <location>
        <begin position="1"/>
        <end position="22"/>
    </location>
</feature>
<keyword evidence="3" id="KW-1185">Reference proteome</keyword>
<sequence length="320" mass="36299">MSNTMIQANSVESDPEDSTGMNYDGPIIRSTVPGLTFPYQHQGVSKMNSFVAKLLDDEGIPNFIWAEPFLSVIGILTAVPFNAFVIADDLIEKAAEALDKAKFPQCTQGHDACTVFWHKRDHPYPDYHWHTDLRYPVTAPKMTRGVFLYGKSRLFWKFPDPTLGVPSPNDPYYMLTSDRRILQVRRGPHTGPASPEDYPVKMPVPARYLEALMLLELRDTGEAMITAHWEVELDYLWNEIAQKNPNLRVTDLAQPWREWAKRAADFTYPKRTRDGIPAREFQLLLYATLKKEGALPPGVPGNSPQLPLAEMMRDAGIAWP</sequence>
<proteinExistence type="predicted"/>
<organism evidence="2 3">
    <name type="scientific">Aspergillus calidoustus</name>
    <dbReference type="NCBI Taxonomy" id="454130"/>
    <lineage>
        <taxon>Eukaryota</taxon>
        <taxon>Fungi</taxon>
        <taxon>Dikarya</taxon>
        <taxon>Ascomycota</taxon>
        <taxon>Pezizomycotina</taxon>
        <taxon>Eurotiomycetes</taxon>
        <taxon>Eurotiomycetidae</taxon>
        <taxon>Eurotiales</taxon>
        <taxon>Aspergillaceae</taxon>
        <taxon>Aspergillus</taxon>
        <taxon>Aspergillus subgen. Nidulantes</taxon>
    </lineage>
</organism>
<dbReference type="Proteomes" id="UP000054771">
    <property type="component" value="Unassembled WGS sequence"/>
</dbReference>
<dbReference type="EMBL" id="CDMC01000003">
    <property type="protein sequence ID" value="CEL03208.1"/>
    <property type="molecule type" value="Genomic_DNA"/>
</dbReference>
<evidence type="ECO:0000313" key="2">
    <source>
        <dbReference type="EMBL" id="CEL03208.1"/>
    </source>
</evidence>